<dbReference type="Proteomes" id="UP000324897">
    <property type="component" value="Unassembled WGS sequence"/>
</dbReference>
<reference evidence="2 3" key="1">
    <citation type="journal article" date="2019" name="Sci. Rep.">
        <title>A high-quality genome of Eragrostis curvula grass provides insights into Poaceae evolution and supports new strategies to enhance forage quality.</title>
        <authorList>
            <person name="Carballo J."/>
            <person name="Santos B.A.C.M."/>
            <person name="Zappacosta D."/>
            <person name="Garbus I."/>
            <person name="Selva J.P."/>
            <person name="Gallo C.A."/>
            <person name="Diaz A."/>
            <person name="Albertini E."/>
            <person name="Caccamo M."/>
            <person name="Echenique V."/>
        </authorList>
    </citation>
    <scope>NUCLEOTIDE SEQUENCE [LARGE SCALE GENOMIC DNA]</scope>
    <source>
        <strain evidence="3">cv. Victoria</strain>
        <tissue evidence="2">Leaf</tissue>
    </source>
</reference>
<feature type="non-terminal residue" evidence="2">
    <location>
        <position position="1"/>
    </location>
</feature>
<name>A0A5J9VCU0_9POAL</name>
<comment type="caution">
    <text evidence="2">The sequence shown here is derived from an EMBL/GenBank/DDBJ whole genome shotgun (WGS) entry which is preliminary data.</text>
</comment>
<evidence type="ECO:0000313" key="3">
    <source>
        <dbReference type="Proteomes" id="UP000324897"/>
    </source>
</evidence>
<dbReference type="EMBL" id="RWGY01000009">
    <property type="protein sequence ID" value="TVU33939.1"/>
    <property type="molecule type" value="Genomic_DNA"/>
</dbReference>
<protein>
    <submittedName>
        <fullName evidence="2">Uncharacterized protein</fullName>
    </submittedName>
</protein>
<proteinExistence type="predicted"/>
<accession>A0A5J9VCU0</accession>
<feature type="region of interest" description="Disordered" evidence="1">
    <location>
        <begin position="38"/>
        <end position="57"/>
    </location>
</feature>
<dbReference type="OrthoDB" id="721638at2759"/>
<gene>
    <name evidence="2" type="ORF">EJB05_15755</name>
</gene>
<evidence type="ECO:0000256" key="1">
    <source>
        <dbReference type="SAM" id="MobiDB-lite"/>
    </source>
</evidence>
<organism evidence="2 3">
    <name type="scientific">Eragrostis curvula</name>
    <name type="common">weeping love grass</name>
    <dbReference type="NCBI Taxonomy" id="38414"/>
    <lineage>
        <taxon>Eukaryota</taxon>
        <taxon>Viridiplantae</taxon>
        <taxon>Streptophyta</taxon>
        <taxon>Embryophyta</taxon>
        <taxon>Tracheophyta</taxon>
        <taxon>Spermatophyta</taxon>
        <taxon>Magnoliopsida</taxon>
        <taxon>Liliopsida</taxon>
        <taxon>Poales</taxon>
        <taxon>Poaceae</taxon>
        <taxon>PACMAD clade</taxon>
        <taxon>Chloridoideae</taxon>
        <taxon>Eragrostideae</taxon>
        <taxon>Eragrostidinae</taxon>
        <taxon>Eragrostis</taxon>
    </lineage>
</organism>
<evidence type="ECO:0000313" key="2">
    <source>
        <dbReference type="EMBL" id="TVU33939.1"/>
    </source>
</evidence>
<dbReference type="Pfam" id="PF14559">
    <property type="entry name" value="TPR_19"/>
    <property type="match status" value="1"/>
</dbReference>
<dbReference type="AlphaFoldDB" id="A0A5J9VCU0"/>
<keyword evidence="3" id="KW-1185">Reference proteome</keyword>
<dbReference type="Gramene" id="TVU33939">
    <property type="protein sequence ID" value="TVU33939"/>
    <property type="gene ID" value="EJB05_15755"/>
</dbReference>
<sequence length="340" mass="36892">MLHYHRTGSAVTKVLSCKNSDNERVTLPAIPCTARVKAEDAVPEQSRQGKKLRSRDLTTHPPLRLQVQETVAMSRFLRRAAAAVAAALWTSYRPRPFSGIFLASTGPSAAGHLGLFFLFFERFGCYGEPGHLGLVRARPGLRELNALLAPEALLLDATHTLVAAALRLGPAAADTVVVASRRLTETIVDAADGRFDDALGALTRIAAEHPEDPAPRLQAAALCYLLGRADEGDRWLAEIPEDVRRRRLRDGFDFQLAVVAAALGGAPGAVAGSEDRVASAALEMFNMTLWARVFDGDMSVYKKMLISGLLNLVVKGKYKELVLKRTGVHHKNDLDLDPSI</sequence>